<dbReference type="GO" id="GO:0005634">
    <property type="term" value="C:nucleus"/>
    <property type="evidence" value="ECO:0007669"/>
    <property type="project" value="TreeGrafter"/>
</dbReference>
<dbReference type="GO" id="GO:0005737">
    <property type="term" value="C:cytoplasm"/>
    <property type="evidence" value="ECO:0007669"/>
    <property type="project" value="TreeGrafter"/>
</dbReference>
<reference evidence="3 4" key="1">
    <citation type="journal article" date="2011" name="Proc. Natl. Acad. Sci. U.S.A.">
        <title>Evolutionary erosion of yeast sex chromosomes by mating-type switching accidents.</title>
        <authorList>
            <person name="Gordon J.L."/>
            <person name="Armisen D."/>
            <person name="Proux-Wera E."/>
            <person name="Oheigeartaigh S.S."/>
            <person name="Byrne K.P."/>
            <person name="Wolfe K.H."/>
        </authorList>
    </citation>
    <scope>NUCLEOTIDE SEQUENCE [LARGE SCALE GENOMIC DNA]</scope>
    <source>
        <strain evidence="4">ATCC 10597 / BCRC 20456 / CBS 421 / NBRC 0211 / NRRL Y-12639</strain>
    </source>
</reference>
<dbReference type="InterPro" id="IPR012942">
    <property type="entry name" value="SRR1-like"/>
</dbReference>
<dbReference type="eggNOG" id="KOG3131">
    <property type="taxonomic scope" value="Eukaryota"/>
</dbReference>
<evidence type="ECO:0000313" key="3">
    <source>
        <dbReference type="EMBL" id="CCD27160.1"/>
    </source>
</evidence>
<dbReference type="HOGENOM" id="CLU_084828_0_0_1"/>
<dbReference type="PANTHER" id="PTHR28626">
    <property type="entry name" value="SRR1-LIKE PROTEIN"/>
    <property type="match status" value="1"/>
</dbReference>
<organism evidence="3 4">
    <name type="scientific">Naumovozyma dairenensis (strain ATCC 10597 / BCRC 20456 / CBS 421 / NBRC 0211 / NRRL Y-12639)</name>
    <name type="common">Saccharomyces dairenensis</name>
    <dbReference type="NCBI Taxonomy" id="1071378"/>
    <lineage>
        <taxon>Eukaryota</taxon>
        <taxon>Fungi</taxon>
        <taxon>Dikarya</taxon>
        <taxon>Ascomycota</taxon>
        <taxon>Saccharomycotina</taxon>
        <taxon>Saccharomycetes</taxon>
        <taxon>Saccharomycetales</taxon>
        <taxon>Saccharomycetaceae</taxon>
        <taxon>Naumovozyma</taxon>
    </lineage>
</organism>
<dbReference type="EMBL" id="HE580276">
    <property type="protein sequence ID" value="CCD27160.1"/>
    <property type="molecule type" value="Genomic_DNA"/>
</dbReference>
<evidence type="ECO:0000256" key="1">
    <source>
        <dbReference type="ARBA" id="ARBA00009856"/>
    </source>
</evidence>
<dbReference type="OrthoDB" id="551431at2759"/>
<dbReference type="GeneID" id="11494497"/>
<dbReference type="Proteomes" id="UP000000689">
    <property type="component" value="Chromosome 10"/>
</dbReference>
<sequence>MILLHTCLYYILIYIYIYKPSEEIDKKNIKDIKTTFDEVLNSYRQIINASSMFEDLINSLNPYKTKIKLIRCLAIGSFHQDLPARYQLALLLEIIQYLSSHSTDNNNNEQQSITVSIYDPIFDKDDLDYISTKQQKENWKLEESMPFVSSNDLTLFFLPHAPLNLTETILNIERPKLCLANNIITHTDRYTKLQLFEKYPFISKLVHSLESTTQPIIPKDIETENDQFETFISKKNKRRNRNNNNKHIIYKEPTIDYDSIDTYFKNCSILTDFNNGKLLKDIKNTWINSFSDLTLHLIE</sequence>
<dbReference type="GO" id="GO:0007017">
    <property type="term" value="P:microtubule-based process"/>
    <property type="evidence" value="ECO:0007669"/>
    <property type="project" value="EnsemblFungi"/>
</dbReference>
<dbReference type="AlphaFoldDB" id="G0WH82"/>
<dbReference type="PANTHER" id="PTHR28626:SF3">
    <property type="entry name" value="SRR1-LIKE PROTEIN"/>
    <property type="match status" value="1"/>
</dbReference>
<dbReference type="RefSeq" id="XP_003672403.1">
    <property type="nucleotide sequence ID" value="XM_003672355.1"/>
</dbReference>
<feature type="domain" description="SRR1-like" evidence="2">
    <location>
        <begin position="58"/>
        <end position="296"/>
    </location>
</feature>
<keyword evidence="4" id="KW-1185">Reference proteome</keyword>
<dbReference type="Pfam" id="PF07985">
    <property type="entry name" value="SRR1"/>
    <property type="match status" value="1"/>
</dbReference>
<comment type="similarity">
    <text evidence="1">Belongs to the SRR1 family.</text>
</comment>
<evidence type="ECO:0000259" key="2">
    <source>
        <dbReference type="Pfam" id="PF07985"/>
    </source>
</evidence>
<protein>
    <recommendedName>
        <fullName evidence="2">SRR1-like domain-containing protein</fullName>
    </recommendedName>
</protein>
<proteinExistence type="inferred from homology"/>
<dbReference type="OMA" id="THIRCLA"/>
<name>G0WH82_NAUDC</name>
<gene>
    <name evidence="3" type="primary">NDAI0J02680</name>
    <name evidence="3" type="ordered locus">NDAI_0J02680</name>
</gene>
<accession>G0WH82</accession>
<dbReference type="KEGG" id="ndi:NDAI_0J02680"/>
<evidence type="ECO:0000313" key="4">
    <source>
        <dbReference type="Proteomes" id="UP000000689"/>
    </source>
</evidence>
<dbReference type="InterPro" id="IPR040044">
    <property type="entry name" value="SRR1L"/>
</dbReference>